<dbReference type="PANTHER" id="PTHR22946">
    <property type="entry name" value="DIENELACTONE HYDROLASE DOMAIN-CONTAINING PROTEIN-RELATED"/>
    <property type="match status" value="1"/>
</dbReference>
<dbReference type="Gene3D" id="3.40.50.1820">
    <property type="entry name" value="alpha/beta hydrolase"/>
    <property type="match status" value="1"/>
</dbReference>
<dbReference type="PANTHER" id="PTHR22946:SF5">
    <property type="entry name" value="PEPTIDASE S9 PROLYL OLIGOPEPTIDASE CATALYTIC DOMAIN-CONTAINING PROTEIN"/>
    <property type="match status" value="1"/>
</dbReference>
<gene>
    <name evidence="3" type="ORF">ACFOJE_02470</name>
</gene>
<name>A0ABV7AQP7_9GAMM</name>
<dbReference type="InterPro" id="IPR001375">
    <property type="entry name" value="Peptidase_S9_cat"/>
</dbReference>
<comment type="caution">
    <text evidence="3">The sequence shown here is derived from an EMBL/GenBank/DDBJ whole genome shotgun (WGS) entry which is preliminary data.</text>
</comment>
<sequence>MTTRSESVDLLVGEQRIAGTFLAPDTQMPGLLFVHGWGGSQERDLKRARGIAGLGCVCLTFDMRGHAATLWQQQWVTREDNLRDIAVAYDLLARHPAIDRDGIAVVGSSYGGYLAAILTTLRPVKWLALRVPALYRDAEWTRPKRELDRDDLQLYRREPVSPEDNRALAACARFRGDVLIVESEHDNLVPHATIMSYRGAFVRAHSLTHRIIDGADHALSGETCQQAYTAILVNWVGEMVIGARVGNTAWGHALHG</sequence>
<dbReference type="GO" id="GO:0016787">
    <property type="term" value="F:hydrolase activity"/>
    <property type="evidence" value="ECO:0007669"/>
    <property type="project" value="UniProtKB-KW"/>
</dbReference>
<reference evidence="4" key="1">
    <citation type="journal article" date="2019" name="Int. J. Syst. Evol. Microbiol.">
        <title>The Global Catalogue of Microorganisms (GCM) 10K type strain sequencing project: providing services to taxonomists for standard genome sequencing and annotation.</title>
        <authorList>
            <consortium name="The Broad Institute Genomics Platform"/>
            <consortium name="The Broad Institute Genome Sequencing Center for Infectious Disease"/>
            <person name="Wu L."/>
            <person name="Ma J."/>
        </authorList>
    </citation>
    <scope>NUCLEOTIDE SEQUENCE [LARGE SCALE GENOMIC DNA]</scope>
    <source>
        <strain evidence="4">KCTC 62195</strain>
    </source>
</reference>
<evidence type="ECO:0000313" key="3">
    <source>
        <dbReference type="EMBL" id="MFC2971082.1"/>
    </source>
</evidence>
<evidence type="ECO:0000313" key="4">
    <source>
        <dbReference type="Proteomes" id="UP001595457"/>
    </source>
</evidence>
<dbReference type="EC" id="3.4.-.-" evidence="3"/>
<protein>
    <submittedName>
        <fullName evidence="3">Alpha/beta hydrolase family protein</fullName>
        <ecNumber evidence="3">3.4.-.-</ecNumber>
    </submittedName>
</protein>
<dbReference type="SUPFAM" id="SSF53474">
    <property type="entry name" value="alpha/beta-Hydrolases"/>
    <property type="match status" value="1"/>
</dbReference>
<organism evidence="3 4">
    <name type="scientific">Azotobacter bryophylli</name>
    <dbReference type="NCBI Taxonomy" id="1986537"/>
    <lineage>
        <taxon>Bacteria</taxon>
        <taxon>Pseudomonadati</taxon>
        <taxon>Pseudomonadota</taxon>
        <taxon>Gammaproteobacteria</taxon>
        <taxon>Pseudomonadales</taxon>
        <taxon>Pseudomonadaceae</taxon>
        <taxon>Azotobacter</taxon>
    </lineage>
</organism>
<dbReference type="InterPro" id="IPR050261">
    <property type="entry name" value="FrsA_esterase"/>
</dbReference>
<dbReference type="PROSITE" id="PS00708">
    <property type="entry name" value="PRO_ENDOPEP_SER"/>
    <property type="match status" value="1"/>
</dbReference>
<dbReference type="InterPro" id="IPR002471">
    <property type="entry name" value="Pept_S9_AS"/>
</dbReference>
<dbReference type="InterPro" id="IPR029058">
    <property type="entry name" value="AB_hydrolase_fold"/>
</dbReference>
<dbReference type="Proteomes" id="UP001595457">
    <property type="component" value="Unassembled WGS sequence"/>
</dbReference>
<accession>A0ABV7AQP7</accession>
<feature type="domain" description="Peptidase S9 prolyl oligopeptidase catalytic" evidence="2">
    <location>
        <begin position="52"/>
        <end position="238"/>
    </location>
</feature>
<proteinExistence type="predicted"/>
<evidence type="ECO:0000256" key="1">
    <source>
        <dbReference type="ARBA" id="ARBA00022801"/>
    </source>
</evidence>
<keyword evidence="4" id="KW-1185">Reference proteome</keyword>
<evidence type="ECO:0000259" key="2">
    <source>
        <dbReference type="Pfam" id="PF00326"/>
    </source>
</evidence>
<keyword evidence="1 3" id="KW-0378">Hydrolase</keyword>
<dbReference type="RefSeq" id="WP_377812665.1">
    <property type="nucleotide sequence ID" value="NZ_JBHRSJ010000002.1"/>
</dbReference>
<dbReference type="Pfam" id="PF00326">
    <property type="entry name" value="Peptidase_S9"/>
    <property type="match status" value="1"/>
</dbReference>
<dbReference type="EMBL" id="JBHRSJ010000002">
    <property type="protein sequence ID" value="MFC2971082.1"/>
    <property type="molecule type" value="Genomic_DNA"/>
</dbReference>